<accession>A0ABN9U4Z4</accession>
<evidence type="ECO:0000256" key="1">
    <source>
        <dbReference type="ARBA" id="ARBA00023172"/>
    </source>
</evidence>
<gene>
    <name evidence="3" type="ORF">PCOR1329_LOCUS44906</name>
</gene>
<reference evidence="3" key="1">
    <citation type="submission" date="2023-10" db="EMBL/GenBank/DDBJ databases">
        <authorList>
            <person name="Chen Y."/>
            <person name="Shah S."/>
            <person name="Dougan E. K."/>
            <person name="Thang M."/>
            <person name="Chan C."/>
        </authorList>
    </citation>
    <scope>NUCLEOTIDE SEQUENCE [LARGE SCALE GENOMIC DNA]</scope>
</reference>
<sequence>MDPPASESHLRRAAQSAPVWRPNHLRPRNRSDQSQQATSQPRVPGRPSEAQEGKRQKTGLNVSSLVGANPRAPGHPILGLLELKEAEREKELKLQQRRAARRLATHGELRDTTKGPGITEEASLTLKTRGQYKRLLSDFQTKQNVVDLSLHPAELDAHVVCYFDRLFLEGKAPSTGEKLTAAIQYVVPVYNAKDMMTLPRATRSLRGWRRLVPRRTRRPLPWEVVAAIAVNLLRMEGLGMALAWLLMVDTYMRPGECLDLKTSQVLRATSQRHMALAAILLHPAEHGQSSKVGAVDESLIVSRPWLSDILMMYVDARPSGSPLWNFSLKQTSASFITVCGVVGISYLKPVLHMGRHAGASLDRLHNRLDLAEVQRRGRWRSMASVRRYEKMALVQDVYNKLDQRSRLMCTRCALELEATMLRAGKQLRAHRGVPPGKASSRLKFSAGVAASVEPRDGGGSMRSLSIFCKARRVMSHVSVYNGASEG</sequence>
<dbReference type="InterPro" id="IPR011010">
    <property type="entry name" value="DNA_brk_join_enz"/>
</dbReference>
<keyword evidence="1" id="KW-0233">DNA recombination</keyword>
<name>A0ABN9U4Z4_9DINO</name>
<evidence type="ECO:0000313" key="3">
    <source>
        <dbReference type="EMBL" id="CAK0853436.1"/>
    </source>
</evidence>
<dbReference type="SUPFAM" id="SSF56349">
    <property type="entry name" value="DNA breaking-rejoining enzymes"/>
    <property type="match status" value="1"/>
</dbReference>
<evidence type="ECO:0000256" key="2">
    <source>
        <dbReference type="SAM" id="MobiDB-lite"/>
    </source>
</evidence>
<comment type="caution">
    <text evidence="3">The sequence shown here is derived from an EMBL/GenBank/DDBJ whole genome shotgun (WGS) entry which is preliminary data.</text>
</comment>
<dbReference type="Proteomes" id="UP001189429">
    <property type="component" value="Unassembled WGS sequence"/>
</dbReference>
<feature type="region of interest" description="Disordered" evidence="2">
    <location>
        <begin position="1"/>
        <end position="76"/>
    </location>
</feature>
<dbReference type="EMBL" id="CAUYUJ010015394">
    <property type="protein sequence ID" value="CAK0853436.1"/>
    <property type="molecule type" value="Genomic_DNA"/>
</dbReference>
<organism evidence="3 4">
    <name type="scientific">Prorocentrum cordatum</name>
    <dbReference type="NCBI Taxonomy" id="2364126"/>
    <lineage>
        <taxon>Eukaryota</taxon>
        <taxon>Sar</taxon>
        <taxon>Alveolata</taxon>
        <taxon>Dinophyceae</taxon>
        <taxon>Prorocentrales</taxon>
        <taxon>Prorocentraceae</taxon>
        <taxon>Prorocentrum</taxon>
    </lineage>
</organism>
<feature type="compositionally biased region" description="Polar residues" evidence="2">
    <location>
        <begin position="32"/>
        <end position="41"/>
    </location>
</feature>
<dbReference type="InterPro" id="IPR013762">
    <property type="entry name" value="Integrase-like_cat_sf"/>
</dbReference>
<proteinExistence type="predicted"/>
<protein>
    <submittedName>
        <fullName evidence="3">Uncharacterized protein</fullName>
    </submittedName>
</protein>
<dbReference type="Gene3D" id="1.10.443.10">
    <property type="entry name" value="Intergrase catalytic core"/>
    <property type="match status" value="1"/>
</dbReference>
<evidence type="ECO:0000313" key="4">
    <source>
        <dbReference type="Proteomes" id="UP001189429"/>
    </source>
</evidence>
<keyword evidence="4" id="KW-1185">Reference proteome</keyword>